<evidence type="ECO:0000313" key="7">
    <source>
        <dbReference type="Proteomes" id="UP000008311"/>
    </source>
</evidence>
<name>B9TPD9_RICCO</name>
<comment type="similarity">
    <text evidence="1">Belongs to the sulfatase family.</text>
</comment>
<feature type="non-terminal residue" evidence="6">
    <location>
        <position position="172"/>
    </location>
</feature>
<proteinExistence type="inferred from homology"/>
<keyword evidence="4" id="KW-0106">Calcium</keyword>
<evidence type="ECO:0000256" key="3">
    <source>
        <dbReference type="ARBA" id="ARBA00022801"/>
    </source>
</evidence>
<sequence length="172" mass="18299">MKRRVQVGSIYLLAAAVLGTLVANVSHAEEKLPADPQPFKGRIELRAKDSVAAWPEPAKPPQGAPNVLVILLDDVGFGATSSFGGPVATAALDRVAQNGLRYNRFHVVGICTPTRASLLTGRNHQSVGMALPSEIATGYPGYNTMLGRDSATIARILKEHGYGTAWFGKNHL</sequence>
<dbReference type="Gene3D" id="3.40.720.10">
    <property type="entry name" value="Alkaline Phosphatase, subunit A"/>
    <property type="match status" value="1"/>
</dbReference>
<keyword evidence="3 6" id="KW-0378">Hydrolase</keyword>
<keyword evidence="7" id="KW-1185">Reference proteome</keyword>
<dbReference type="InParanoid" id="B9TPD9"/>
<dbReference type="InterPro" id="IPR000917">
    <property type="entry name" value="Sulfatase_N"/>
</dbReference>
<feature type="domain" description="Sulfatase N-terminal" evidence="5">
    <location>
        <begin position="65"/>
        <end position="172"/>
    </location>
</feature>
<dbReference type="GO" id="GO:0046872">
    <property type="term" value="F:metal ion binding"/>
    <property type="evidence" value="ECO:0007669"/>
    <property type="project" value="UniProtKB-KW"/>
</dbReference>
<gene>
    <name evidence="6" type="ORF">RCOM_2155510</name>
</gene>
<dbReference type="PANTHER" id="PTHR42693:SF43">
    <property type="entry name" value="BLL2667 PROTEIN"/>
    <property type="match status" value="1"/>
</dbReference>
<protein>
    <submittedName>
        <fullName evidence="6">Arylsulfatase, putative</fullName>
        <ecNumber evidence="6">3.1.6.1</ecNumber>
    </submittedName>
</protein>
<dbReference type="eggNOG" id="KOG3867">
    <property type="taxonomic scope" value="Eukaryota"/>
</dbReference>
<evidence type="ECO:0000256" key="2">
    <source>
        <dbReference type="ARBA" id="ARBA00022723"/>
    </source>
</evidence>
<evidence type="ECO:0000256" key="4">
    <source>
        <dbReference type="ARBA" id="ARBA00022837"/>
    </source>
</evidence>
<evidence type="ECO:0000313" key="6">
    <source>
        <dbReference type="EMBL" id="EEF22275.1"/>
    </source>
</evidence>
<dbReference type="InterPro" id="IPR017850">
    <property type="entry name" value="Alkaline_phosphatase_core_sf"/>
</dbReference>
<dbReference type="EMBL" id="EQ995413">
    <property type="protein sequence ID" value="EEF22275.1"/>
    <property type="molecule type" value="Genomic_DNA"/>
</dbReference>
<dbReference type="InterPro" id="IPR024607">
    <property type="entry name" value="Sulfatase_CS"/>
</dbReference>
<accession>B9TPD9</accession>
<reference evidence="7" key="1">
    <citation type="journal article" date="2010" name="Nat. Biotechnol.">
        <title>Draft genome sequence of the oilseed species Ricinus communis.</title>
        <authorList>
            <person name="Chan A.P."/>
            <person name="Crabtree J."/>
            <person name="Zhao Q."/>
            <person name="Lorenzi H."/>
            <person name="Orvis J."/>
            <person name="Puiu D."/>
            <person name="Melake-Berhan A."/>
            <person name="Jones K.M."/>
            <person name="Redman J."/>
            <person name="Chen G."/>
            <person name="Cahoon E.B."/>
            <person name="Gedil M."/>
            <person name="Stanke M."/>
            <person name="Haas B.J."/>
            <person name="Wortman J.R."/>
            <person name="Fraser-Liggett C.M."/>
            <person name="Ravel J."/>
            <person name="Rabinowicz P.D."/>
        </authorList>
    </citation>
    <scope>NUCLEOTIDE SEQUENCE [LARGE SCALE GENOMIC DNA]</scope>
    <source>
        <strain evidence="7">cv. Hale</strain>
    </source>
</reference>
<dbReference type="GO" id="GO:0004065">
    <property type="term" value="F:arylsulfatase activity"/>
    <property type="evidence" value="ECO:0007669"/>
    <property type="project" value="UniProtKB-EC"/>
</dbReference>
<dbReference type="SUPFAM" id="SSF53649">
    <property type="entry name" value="Alkaline phosphatase-like"/>
    <property type="match status" value="1"/>
</dbReference>
<dbReference type="Pfam" id="PF00884">
    <property type="entry name" value="Sulfatase"/>
    <property type="match status" value="1"/>
</dbReference>
<dbReference type="PANTHER" id="PTHR42693">
    <property type="entry name" value="ARYLSULFATASE FAMILY MEMBER"/>
    <property type="match status" value="1"/>
</dbReference>
<keyword evidence="2" id="KW-0479">Metal-binding</keyword>
<dbReference type="Proteomes" id="UP000008311">
    <property type="component" value="Unassembled WGS sequence"/>
</dbReference>
<dbReference type="STRING" id="3988.B9TPD9"/>
<organism evidence="6 7">
    <name type="scientific">Ricinus communis</name>
    <name type="common">Castor bean</name>
    <dbReference type="NCBI Taxonomy" id="3988"/>
    <lineage>
        <taxon>Eukaryota</taxon>
        <taxon>Viridiplantae</taxon>
        <taxon>Streptophyta</taxon>
        <taxon>Embryophyta</taxon>
        <taxon>Tracheophyta</taxon>
        <taxon>Spermatophyta</taxon>
        <taxon>Magnoliopsida</taxon>
        <taxon>eudicotyledons</taxon>
        <taxon>Gunneridae</taxon>
        <taxon>Pentapetalae</taxon>
        <taxon>rosids</taxon>
        <taxon>fabids</taxon>
        <taxon>Malpighiales</taxon>
        <taxon>Euphorbiaceae</taxon>
        <taxon>Acalyphoideae</taxon>
        <taxon>Acalypheae</taxon>
        <taxon>Ricinus</taxon>
    </lineage>
</organism>
<dbReference type="EC" id="3.1.6.1" evidence="6"/>
<dbReference type="AlphaFoldDB" id="B9TPD9"/>
<evidence type="ECO:0000259" key="5">
    <source>
        <dbReference type="Pfam" id="PF00884"/>
    </source>
</evidence>
<evidence type="ECO:0000256" key="1">
    <source>
        <dbReference type="ARBA" id="ARBA00008779"/>
    </source>
</evidence>
<dbReference type="PROSITE" id="PS00523">
    <property type="entry name" value="SULFATASE_1"/>
    <property type="match status" value="1"/>
</dbReference>
<dbReference type="InterPro" id="IPR050738">
    <property type="entry name" value="Sulfatase"/>
</dbReference>